<dbReference type="EMBL" id="CP000383">
    <property type="protein sequence ID" value="ABG57997.1"/>
    <property type="molecule type" value="Genomic_DNA"/>
</dbReference>
<evidence type="ECO:0000256" key="1">
    <source>
        <dbReference type="SAM" id="SignalP"/>
    </source>
</evidence>
<reference evidence="2 3" key="1">
    <citation type="journal article" date="2007" name="Appl. Environ. Microbiol.">
        <title>Genome sequence of the cellulolytic gliding bacterium Cytophaga hutchinsonii.</title>
        <authorList>
            <person name="Xie G."/>
            <person name="Bruce D.C."/>
            <person name="Challacombe J.F."/>
            <person name="Chertkov O."/>
            <person name="Detter J.C."/>
            <person name="Gilna P."/>
            <person name="Han C.S."/>
            <person name="Lucas S."/>
            <person name="Misra M."/>
            <person name="Myers G.L."/>
            <person name="Richardson P."/>
            <person name="Tapia R."/>
            <person name="Thayer N."/>
            <person name="Thompson L.S."/>
            <person name="Brettin T.S."/>
            <person name="Henrissat B."/>
            <person name="Wilson D.B."/>
            <person name="McBride M.J."/>
        </authorList>
    </citation>
    <scope>NUCLEOTIDE SEQUENCE [LARGE SCALE GENOMIC DNA]</scope>
    <source>
        <strain evidence="3">ATCC 33406 / DSM 1761 / CIP 103989 / NBRC 15051 / NCIMB 9469 / D465</strain>
    </source>
</reference>
<dbReference type="AlphaFoldDB" id="A0A6N4SP19"/>
<sequence length="342" mass="40004">MKKTIVLTLLFALLQITITSCQTTAMETEKFEWLPGVGAPKGYPVRIHSGDFYNGTTWVSIPNGGILEEGWGADGMTMAVGEDFKPIPERFKITYLSFIENQFYTGEFIFPHDSVVKLFREEFNNSPYVPKESFRSIILGFAPGGMIVIWLRSSERQIEVGRYQATKTDMDWEFFNPQGEEDRNKYVNYVLGRRPEALKHKEEGFKFDLWDSYRIRYNWRPKIILSENSRLHEIFLIQFNAEFEHITGEKLTKNSSQKRAIPHDILFRYYDAAGNKFAGEYFFDEKEIFNAYKEVYKNNPDQEVEFVFELSSDKTKFIIYLKNTTEQIALLKCRGKINRSSD</sequence>
<name>A0A6N4SP19_CYTH3</name>
<accession>A0A6N4SP19</accession>
<dbReference type="PROSITE" id="PS51257">
    <property type="entry name" value="PROKAR_LIPOPROTEIN"/>
    <property type="match status" value="1"/>
</dbReference>
<feature type="signal peptide" evidence="1">
    <location>
        <begin position="1"/>
        <end position="25"/>
    </location>
</feature>
<dbReference type="KEGG" id="chu:CHU_0710"/>
<dbReference type="InterPro" id="IPR021326">
    <property type="entry name" value="DUF2931"/>
</dbReference>
<proteinExistence type="predicted"/>
<protein>
    <recommendedName>
        <fullName evidence="4">DUF2931 domain-containing protein</fullName>
    </recommendedName>
</protein>
<keyword evidence="3" id="KW-1185">Reference proteome</keyword>
<dbReference type="Pfam" id="PF11153">
    <property type="entry name" value="DUF2931"/>
    <property type="match status" value="1"/>
</dbReference>
<evidence type="ECO:0000313" key="3">
    <source>
        <dbReference type="Proteomes" id="UP000001822"/>
    </source>
</evidence>
<evidence type="ECO:0008006" key="4">
    <source>
        <dbReference type="Google" id="ProtNLM"/>
    </source>
</evidence>
<organism evidence="2 3">
    <name type="scientific">Cytophaga hutchinsonii (strain ATCC 33406 / DSM 1761 / CIP 103989 / NBRC 15051 / NCIMB 9469 / D465)</name>
    <dbReference type="NCBI Taxonomy" id="269798"/>
    <lineage>
        <taxon>Bacteria</taxon>
        <taxon>Pseudomonadati</taxon>
        <taxon>Bacteroidota</taxon>
        <taxon>Cytophagia</taxon>
        <taxon>Cytophagales</taxon>
        <taxon>Cytophagaceae</taxon>
        <taxon>Cytophaga</taxon>
    </lineage>
</organism>
<evidence type="ECO:0000313" key="2">
    <source>
        <dbReference type="EMBL" id="ABG57997.1"/>
    </source>
</evidence>
<keyword evidence="1" id="KW-0732">Signal</keyword>
<feature type="chain" id="PRO_5026699003" description="DUF2931 domain-containing protein" evidence="1">
    <location>
        <begin position="26"/>
        <end position="342"/>
    </location>
</feature>
<gene>
    <name evidence="2" type="ordered locus">CHU_0710</name>
</gene>
<dbReference type="RefSeq" id="WP_011584113.1">
    <property type="nucleotide sequence ID" value="NC_008255.1"/>
</dbReference>
<dbReference type="Proteomes" id="UP000001822">
    <property type="component" value="Chromosome"/>
</dbReference>